<accession>A0A1S7UNJ8</accession>
<feature type="region of interest" description="Disordered" evidence="1">
    <location>
        <begin position="601"/>
        <end position="625"/>
    </location>
</feature>
<protein>
    <recommendedName>
        <fullName evidence="6">Mid2 domain-containing protein</fullName>
    </recommendedName>
</protein>
<feature type="compositionally biased region" description="Gly residues" evidence="1">
    <location>
        <begin position="536"/>
        <end position="545"/>
    </location>
</feature>
<keyword evidence="5" id="KW-1185">Reference proteome</keyword>
<sequence>MKVKHVYSYLLSLVLLSDASATSAPLQPKVPSISSSSDIVRTFPKAIKHSRLPGRDSNLKNATNIAKSWDGATLFSFQDEVEANEQTSVSAGIEVTCVTCYVKGLVTAEVGFAGNFSILDAIANFTEEVSAEVENVTSVVIDYLEDQFQDALGNLTTADLDLDFPPLNVSFNADVPEIPAGRLRFRFDGLELYLLLDTVLAAGAEYTLNLYASNTPVGLSVGGETFLGVVLAVDLILAADADIDISSGLHILIADGMAFDLSLFGKEVSHLTFNGGSFEFLPVTAQSASGTLTATLRVGVHAGVSVDLGPLGPAGAGAGAGAEVAVYADLASFTTNITAVPGGDDEDCELRVQQAYELALGVAAGATLEIGPQTWGPDPTASIPIFYTTLADECLRSATPATATATATVVTPVVVSARADGDGDGDMMMTMTVTTLSDVVTFTGVGCAAPGRGAADCPLSLRTTSRVTSATTLVVTVPSGSEATFPATTRDAVPETIPFAENVKLVAATSGSPVSYVPPPPPPSSSSAVTETVGPDGSGAGADGGGSSVDKNLVIGLSVGLGVPFLTAVAAVIYFLMRRHRYAAVSGSDAFRVASSQQYYDEDAHAESKKPTVTTLTTVVESEEN</sequence>
<keyword evidence="3" id="KW-0732">Signal</keyword>
<proteinExistence type="predicted"/>
<feature type="signal peptide" evidence="3">
    <location>
        <begin position="1"/>
        <end position="21"/>
    </location>
</feature>
<dbReference type="AlphaFoldDB" id="A0A1S7UNJ8"/>
<gene>
    <name evidence="4" type="ORF">SAMD00023353_3900210</name>
</gene>
<dbReference type="OMA" id="WGPTPNT"/>
<dbReference type="EMBL" id="DF977484">
    <property type="protein sequence ID" value="GAP84988.1"/>
    <property type="molecule type" value="Genomic_DNA"/>
</dbReference>
<feature type="transmembrane region" description="Helical" evidence="2">
    <location>
        <begin position="553"/>
        <end position="576"/>
    </location>
</feature>
<name>A0A1S7UNJ8_ROSNE</name>
<evidence type="ECO:0008006" key="6">
    <source>
        <dbReference type="Google" id="ProtNLM"/>
    </source>
</evidence>
<dbReference type="Proteomes" id="UP000054516">
    <property type="component" value="Unassembled WGS sequence"/>
</dbReference>
<keyword evidence="2" id="KW-0472">Membrane</keyword>
<feature type="chain" id="PRO_5012526460" description="Mid2 domain-containing protein" evidence="3">
    <location>
        <begin position="22"/>
        <end position="625"/>
    </location>
</feature>
<dbReference type="STRING" id="77044.A0A1S7UNJ8"/>
<evidence type="ECO:0000256" key="3">
    <source>
        <dbReference type="SAM" id="SignalP"/>
    </source>
</evidence>
<keyword evidence="2" id="KW-0812">Transmembrane</keyword>
<evidence type="ECO:0000256" key="1">
    <source>
        <dbReference type="SAM" id="MobiDB-lite"/>
    </source>
</evidence>
<dbReference type="OrthoDB" id="4733706at2759"/>
<evidence type="ECO:0000256" key="2">
    <source>
        <dbReference type="SAM" id="Phobius"/>
    </source>
</evidence>
<evidence type="ECO:0000313" key="4">
    <source>
        <dbReference type="EMBL" id="GAP84988.1"/>
    </source>
</evidence>
<evidence type="ECO:0000313" key="5">
    <source>
        <dbReference type="Proteomes" id="UP000054516"/>
    </source>
</evidence>
<feature type="region of interest" description="Disordered" evidence="1">
    <location>
        <begin position="511"/>
        <end position="545"/>
    </location>
</feature>
<feature type="compositionally biased region" description="Low complexity" evidence="1">
    <location>
        <begin position="612"/>
        <end position="625"/>
    </location>
</feature>
<organism evidence="4">
    <name type="scientific">Rosellinia necatrix</name>
    <name type="common">White root-rot fungus</name>
    <dbReference type="NCBI Taxonomy" id="77044"/>
    <lineage>
        <taxon>Eukaryota</taxon>
        <taxon>Fungi</taxon>
        <taxon>Dikarya</taxon>
        <taxon>Ascomycota</taxon>
        <taxon>Pezizomycotina</taxon>
        <taxon>Sordariomycetes</taxon>
        <taxon>Xylariomycetidae</taxon>
        <taxon>Xylariales</taxon>
        <taxon>Xylariaceae</taxon>
        <taxon>Rosellinia</taxon>
    </lineage>
</organism>
<keyword evidence="2" id="KW-1133">Transmembrane helix</keyword>
<reference evidence="4" key="1">
    <citation type="submission" date="2016-03" db="EMBL/GenBank/DDBJ databases">
        <title>Draft genome sequence of Rosellinia necatrix.</title>
        <authorList>
            <person name="Kanematsu S."/>
        </authorList>
    </citation>
    <scope>NUCLEOTIDE SEQUENCE [LARGE SCALE GENOMIC DNA]</scope>
    <source>
        <strain evidence="4">W97</strain>
    </source>
</reference>